<dbReference type="EMBL" id="JACBZP010000001">
    <property type="protein sequence ID" value="NYI67751.1"/>
    <property type="molecule type" value="Genomic_DNA"/>
</dbReference>
<gene>
    <name evidence="3" type="ORF">BJY26_002057</name>
</gene>
<proteinExistence type="inferred from homology"/>
<dbReference type="SUPFAM" id="SSF102405">
    <property type="entry name" value="MCP/YpsA-like"/>
    <property type="match status" value="1"/>
</dbReference>
<dbReference type="RefSeq" id="WP_179427942.1">
    <property type="nucleotide sequence ID" value="NZ_JACBZP010000001.1"/>
</dbReference>
<dbReference type="PANTHER" id="PTHR43022">
    <property type="entry name" value="PROTEIN SMF"/>
    <property type="match status" value="1"/>
</dbReference>
<keyword evidence="4" id="KW-1185">Reference proteome</keyword>
<name>A0A7Z0D2N0_9MICO</name>
<organism evidence="3 4">
    <name type="scientific">Spelaeicoccus albus</name>
    <dbReference type="NCBI Taxonomy" id="1280376"/>
    <lineage>
        <taxon>Bacteria</taxon>
        <taxon>Bacillati</taxon>
        <taxon>Actinomycetota</taxon>
        <taxon>Actinomycetes</taxon>
        <taxon>Micrococcales</taxon>
        <taxon>Brevibacteriaceae</taxon>
        <taxon>Spelaeicoccus</taxon>
    </lineage>
</organism>
<comment type="similarity">
    <text evidence="1">Belongs to the DprA/Smf family.</text>
</comment>
<dbReference type="InterPro" id="IPR057666">
    <property type="entry name" value="DrpA_SLOG"/>
</dbReference>
<protein>
    <submittedName>
        <fullName evidence="3">DNA processing protein</fullName>
    </submittedName>
</protein>
<dbReference type="AlphaFoldDB" id="A0A7Z0D2N0"/>
<evidence type="ECO:0000256" key="1">
    <source>
        <dbReference type="ARBA" id="ARBA00006525"/>
    </source>
</evidence>
<dbReference type="Gene3D" id="3.40.50.450">
    <property type="match status" value="1"/>
</dbReference>
<dbReference type="GO" id="GO:0009294">
    <property type="term" value="P:DNA-mediated transformation"/>
    <property type="evidence" value="ECO:0007669"/>
    <property type="project" value="InterPro"/>
</dbReference>
<dbReference type="Pfam" id="PF02481">
    <property type="entry name" value="DNA_processg_A"/>
    <property type="match status" value="1"/>
</dbReference>
<evidence type="ECO:0000259" key="2">
    <source>
        <dbReference type="Pfam" id="PF02481"/>
    </source>
</evidence>
<comment type="caution">
    <text evidence="3">The sequence shown here is derived from an EMBL/GenBank/DDBJ whole genome shotgun (WGS) entry which is preliminary data.</text>
</comment>
<dbReference type="InterPro" id="IPR003488">
    <property type="entry name" value="DprA"/>
</dbReference>
<dbReference type="Proteomes" id="UP000539111">
    <property type="component" value="Unassembled WGS sequence"/>
</dbReference>
<evidence type="ECO:0000313" key="3">
    <source>
        <dbReference type="EMBL" id="NYI67751.1"/>
    </source>
</evidence>
<accession>A0A7Z0D2N0</accession>
<sequence>MTTGSRQAESCEPDAERVARAELTRLVEPCDTVASTLVGVAGAVETVRWIRSGRPAPQEWQRAVVGTLMSEGQAGAGARFAAAASRWRARASDVDGARDLRNAALLGARLVIPGDDEWPSGMADLGSGAPLALWVRGTAHLAGSLTAAVSIVGARAASAYGVRVAGDISDGLIGRGECIVSGGAYGIDSAAHGAACLTGGSGERAATVAFLAGGIDRLYPPGNAQVFERVLRDGLIVAEVAPGSAPMKSRFLLRNRLIAAASRATVVVEAGWRSGALSTANRAAELMRDVGAVPGSVFSATSAGCHRLIRDGVATLVSDVSDVIELAGRMGADLAQPPQSPVADYDNLMPVDRQVLDALPLRHGAGIEALTRVAGLGDTEVRSAIARLELAGLTRRDGAGWKKAGPMKSAGSEGAAG</sequence>
<reference evidence="3 4" key="1">
    <citation type="submission" date="2020-07" db="EMBL/GenBank/DDBJ databases">
        <title>Sequencing the genomes of 1000 actinobacteria strains.</title>
        <authorList>
            <person name="Klenk H.-P."/>
        </authorList>
    </citation>
    <scope>NUCLEOTIDE SEQUENCE [LARGE SCALE GENOMIC DNA]</scope>
    <source>
        <strain evidence="3 4">DSM 26341</strain>
    </source>
</reference>
<evidence type="ECO:0000313" key="4">
    <source>
        <dbReference type="Proteomes" id="UP000539111"/>
    </source>
</evidence>
<dbReference type="PANTHER" id="PTHR43022:SF1">
    <property type="entry name" value="PROTEIN SMF"/>
    <property type="match status" value="1"/>
</dbReference>
<feature type="domain" description="Smf/DprA SLOG" evidence="2">
    <location>
        <begin position="110"/>
        <end position="326"/>
    </location>
</feature>